<organism evidence="2 3">
    <name type="scientific">Halalkalibacter hemicellulosilyticusJCM 9152</name>
    <dbReference type="NCBI Taxonomy" id="1236971"/>
    <lineage>
        <taxon>Bacteria</taxon>
        <taxon>Bacillati</taxon>
        <taxon>Bacillota</taxon>
        <taxon>Bacilli</taxon>
        <taxon>Bacillales</taxon>
        <taxon>Bacillaceae</taxon>
        <taxon>Halalkalibacter</taxon>
    </lineage>
</organism>
<reference evidence="2" key="1">
    <citation type="journal article" date="2014" name="Genome Announc.">
        <title>Draft Genome Sequences of Three Alkaliphilic Bacillus Strains, Bacillus wakoensis JCM 9140T, Bacillus akibai JCM 9157T, and Bacillus hemicellulosilyticus JCM 9152T.</title>
        <authorList>
            <person name="Yuki M."/>
            <person name="Oshima K."/>
            <person name="Suda W."/>
            <person name="Oshida Y."/>
            <person name="Kitamura K."/>
            <person name="Iida T."/>
            <person name="Hattori M."/>
            <person name="Ohkuma M."/>
        </authorList>
    </citation>
    <scope>NUCLEOTIDE SEQUENCE [LARGE SCALE GENOMIC DNA]</scope>
    <source>
        <strain evidence="2">JCM 9152</strain>
    </source>
</reference>
<evidence type="ECO:0000313" key="3">
    <source>
        <dbReference type="Proteomes" id="UP000018895"/>
    </source>
</evidence>
<name>W4QM07_9BACI</name>
<protein>
    <submittedName>
        <fullName evidence="2">Uncharacterized protein</fullName>
    </submittedName>
</protein>
<evidence type="ECO:0000256" key="1">
    <source>
        <dbReference type="SAM" id="MobiDB-lite"/>
    </source>
</evidence>
<dbReference type="Proteomes" id="UP000018895">
    <property type="component" value="Unassembled WGS sequence"/>
</dbReference>
<evidence type="ECO:0000313" key="2">
    <source>
        <dbReference type="EMBL" id="GAE32907.1"/>
    </source>
</evidence>
<proteinExistence type="predicted"/>
<feature type="compositionally biased region" description="Polar residues" evidence="1">
    <location>
        <begin position="32"/>
        <end position="50"/>
    </location>
</feature>
<keyword evidence="3" id="KW-1185">Reference proteome</keyword>
<dbReference type="EMBL" id="BAUU01000061">
    <property type="protein sequence ID" value="GAE32907.1"/>
    <property type="molecule type" value="Genomic_DNA"/>
</dbReference>
<gene>
    <name evidence="2" type="ORF">JCM9152_4502</name>
</gene>
<dbReference type="AlphaFoldDB" id="W4QM07"/>
<sequence>MIDRIYTMTNDSTNIAHSVKQASTKMKKQSEQLRQSVQQFNTSPATDNHYSSKHCT</sequence>
<comment type="caution">
    <text evidence="2">The sequence shown here is derived from an EMBL/GenBank/DDBJ whole genome shotgun (WGS) entry which is preliminary data.</text>
</comment>
<feature type="region of interest" description="Disordered" evidence="1">
    <location>
        <begin position="17"/>
        <end position="56"/>
    </location>
</feature>
<accession>W4QM07</accession>